<proteinExistence type="predicted"/>
<reference evidence="1 2" key="1">
    <citation type="submission" date="2017-04" db="EMBL/GenBank/DDBJ databases">
        <title>Monoglobus pectinilyticus 14 draft genome.</title>
        <authorList>
            <person name="Kim C."/>
            <person name="Rosendale D.I."/>
            <person name="Kelly W.J."/>
            <person name="Tannock G.W."/>
            <person name="Patchett M.L."/>
            <person name="Jordens J.Z."/>
        </authorList>
    </citation>
    <scope>NUCLEOTIDE SEQUENCE [LARGE SCALE GENOMIC DNA]</scope>
    <source>
        <strain evidence="1 2">14</strain>
    </source>
</reference>
<evidence type="ECO:0000313" key="1">
    <source>
        <dbReference type="EMBL" id="AUO20424.1"/>
    </source>
</evidence>
<name>A0A2K9P597_9FIRM</name>
<protein>
    <recommendedName>
        <fullName evidence="3">Spore coat associated protein CotJA</fullName>
    </recommendedName>
</protein>
<dbReference type="RefSeq" id="WP_245862950.1">
    <property type="nucleotide sequence ID" value="NZ_CP020991.1"/>
</dbReference>
<sequence>MPFANETVPLEMPLVGYAYVPMQQAEMRNLFDPEYGLKEGTIFPILNKPMGVYGKQTKGDIIFKNGGM</sequence>
<dbReference type="Proteomes" id="UP000235589">
    <property type="component" value="Chromosome"/>
</dbReference>
<keyword evidence="2" id="KW-1185">Reference proteome</keyword>
<dbReference type="KEGG" id="mpec:B9O19_02284"/>
<organism evidence="1 2">
    <name type="scientific">Monoglobus pectinilyticus</name>
    <dbReference type="NCBI Taxonomy" id="1981510"/>
    <lineage>
        <taxon>Bacteria</taxon>
        <taxon>Bacillati</taxon>
        <taxon>Bacillota</taxon>
        <taxon>Clostridia</taxon>
        <taxon>Monoglobales</taxon>
        <taxon>Monoglobaceae</taxon>
        <taxon>Monoglobus</taxon>
    </lineage>
</organism>
<evidence type="ECO:0008006" key="3">
    <source>
        <dbReference type="Google" id="ProtNLM"/>
    </source>
</evidence>
<dbReference type="Pfam" id="PF11007">
    <property type="entry name" value="CotJA"/>
    <property type="match status" value="1"/>
</dbReference>
<evidence type="ECO:0000313" key="2">
    <source>
        <dbReference type="Proteomes" id="UP000235589"/>
    </source>
</evidence>
<dbReference type="GeneID" id="98063651"/>
<gene>
    <name evidence="1" type="ORF">B9O19_02284</name>
</gene>
<dbReference type="InterPro" id="IPR020256">
    <property type="entry name" value="Spore_coat_CotJA"/>
</dbReference>
<dbReference type="EMBL" id="CP020991">
    <property type="protein sequence ID" value="AUO20424.1"/>
    <property type="molecule type" value="Genomic_DNA"/>
</dbReference>
<dbReference type="AlphaFoldDB" id="A0A2K9P597"/>
<accession>A0A2K9P597</accession>